<reference evidence="11" key="1">
    <citation type="submission" date="2023-03" db="EMBL/GenBank/DDBJ databases">
        <title>Chromosome-scale reference genome and RAD-based genetic map of yellow starthistle (Centaurea solstitialis) reveal putative structural variation and QTLs associated with invader traits.</title>
        <authorList>
            <person name="Reatini B."/>
            <person name="Cang F.A."/>
            <person name="Jiang Q."/>
            <person name="Mckibben M.T.W."/>
            <person name="Barker M.S."/>
            <person name="Rieseberg L.H."/>
            <person name="Dlugosch K.M."/>
        </authorList>
    </citation>
    <scope>NUCLEOTIDE SEQUENCE</scope>
    <source>
        <strain evidence="11">CAN-66</strain>
        <tissue evidence="11">Leaf</tissue>
    </source>
</reference>
<dbReference type="GO" id="GO:0016020">
    <property type="term" value="C:membrane"/>
    <property type="evidence" value="ECO:0007669"/>
    <property type="project" value="UniProtKB-SubCell"/>
</dbReference>
<keyword evidence="7 9" id="KW-0472">Membrane</keyword>
<evidence type="ECO:0000256" key="5">
    <source>
        <dbReference type="ARBA" id="ARBA00022737"/>
    </source>
</evidence>
<evidence type="ECO:0000256" key="8">
    <source>
        <dbReference type="ARBA" id="ARBA00023180"/>
    </source>
</evidence>
<dbReference type="PANTHER" id="PTHR48061">
    <property type="entry name" value="LEUCINE-RICH REPEAT RECEPTOR PROTEIN KINASE EMS1-LIKE-RELATED"/>
    <property type="match status" value="1"/>
</dbReference>
<sequence>MAAGTTTQLSILSLFFILTFIPIPYFSCPLHQKQSLIRFKSTLTTIFNSNSDPTSVYYVPFAELDSWNRSSDCCSWARVKCSQTRNVTELHLDNSVPLFVDPVPEMNPDILTPLFETQSLKVLDISMNLLQGEIPGDGFDNLTELVHLDLNYNNFNGSIPG</sequence>
<evidence type="ECO:0000313" key="12">
    <source>
        <dbReference type="Proteomes" id="UP001172457"/>
    </source>
</evidence>
<dbReference type="AlphaFoldDB" id="A0AA38TME5"/>
<evidence type="ECO:0000256" key="1">
    <source>
        <dbReference type="ARBA" id="ARBA00004479"/>
    </source>
</evidence>
<feature type="transmembrane region" description="Helical" evidence="9">
    <location>
        <begin position="6"/>
        <end position="28"/>
    </location>
</feature>
<dbReference type="InterPro" id="IPR046956">
    <property type="entry name" value="RLP23-like"/>
</dbReference>
<dbReference type="Proteomes" id="UP001172457">
    <property type="component" value="Chromosome 3"/>
</dbReference>
<dbReference type="Gene3D" id="3.80.10.10">
    <property type="entry name" value="Ribonuclease Inhibitor"/>
    <property type="match status" value="1"/>
</dbReference>
<keyword evidence="12" id="KW-1185">Reference proteome</keyword>
<dbReference type="InterPro" id="IPR013210">
    <property type="entry name" value="LRR_N_plant-typ"/>
</dbReference>
<evidence type="ECO:0000256" key="2">
    <source>
        <dbReference type="ARBA" id="ARBA00022614"/>
    </source>
</evidence>
<keyword evidence="5" id="KW-0677">Repeat</keyword>
<dbReference type="Pfam" id="PF00560">
    <property type="entry name" value="LRR_1"/>
    <property type="match status" value="2"/>
</dbReference>
<dbReference type="InterPro" id="IPR032675">
    <property type="entry name" value="LRR_dom_sf"/>
</dbReference>
<keyword evidence="3 9" id="KW-0812">Transmembrane</keyword>
<keyword evidence="6 9" id="KW-1133">Transmembrane helix</keyword>
<organism evidence="11 12">
    <name type="scientific">Centaurea solstitialis</name>
    <name type="common">yellow star-thistle</name>
    <dbReference type="NCBI Taxonomy" id="347529"/>
    <lineage>
        <taxon>Eukaryota</taxon>
        <taxon>Viridiplantae</taxon>
        <taxon>Streptophyta</taxon>
        <taxon>Embryophyta</taxon>
        <taxon>Tracheophyta</taxon>
        <taxon>Spermatophyta</taxon>
        <taxon>Magnoliopsida</taxon>
        <taxon>eudicotyledons</taxon>
        <taxon>Gunneridae</taxon>
        <taxon>Pentapetalae</taxon>
        <taxon>asterids</taxon>
        <taxon>campanulids</taxon>
        <taxon>Asterales</taxon>
        <taxon>Asteraceae</taxon>
        <taxon>Carduoideae</taxon>
        <taxon>Cardueae</taxon>
        <taxon>Centaureinae</taxon>
        <taxon>Centaurea</taxon>
    </lineage>
</organism>
<accession>A0AA38TME5</accession>
<evidence type="ECO:0000256" key="9">
    <source>
        <dbReference type="SAM" id="Phobius"/>
    </source>
</evidence>
<evidence type="ECO:0000256" key="3">
    <source>
        <dbReference type="ARBA" id="ARBA00022692"/>
    </source>
</evidence>
<evidence type="ECO:0000256" key="6">
    <source>
        <dbReference type="ARBA" id="ARBA00022989"/>
    </source>
</evidence>
<keyword evidence="4" id="KW-0732">Signal</keyword>
<keyword evidence="8" id="KW-0325">Glycoprotein</keyword>
<feature type="domain" description="Leucine-rich repeat-containing N-terminal plant-type" evidence="10">
    <location>
        <begin position="31"/>
        <end position="82"/>
    </location>
</feature>
<protein>
    <recommendedName>
        <fullName evidence="10">Leucine-rich repeat-containing N-terminal plant-type domain-containing protein</fullName>
    </recommendedName>
</protein>
<dbReference type="EMBL" id="JARYMX010000003">
    <property type="protein sequence ID" value="KAJ9556741.1"/>
    <property type="molecule type" value="Genomic_DNA"/>
</dbReference>
<keyword evidence="2" id="KW-0433">Leucine-rich repeat</keyword>
<evidence type="ECO:0000256" key="7">
    <source>
        <dbReference type="ARBA" id="ARBA00023136"/>
    </source>
</evidence>
<dbReference type="PANTHER" id="PTHR48061:SF2">
    <property type="entry name" value="RECEPTOR LIKE PROTEIN 30-LIKE"/>
    <property type="match status" value="1"/>
</dbReference>
<dbReference type="Pfam" id="PF08263">
    <property type="entry name" value="LRRNT_2"/>
    <property type="match status" value="1"/>
</dbReference>
<evidence type="ECO:0000256" key="4">
    <source>
        <dbReference type="ARBA" id="ARBA00022729"/>
    </source>
</evidence>
<evidence type="ECO:0000313" key="11">
    <source>
        <dbReference type="EMBL" id="KAJ9556741.1"/>
    </source>
</evidence>
<evidence type="ECO:0000259" key="10">
    <source>
        <dbReference type="Pfam" id="PF08263"/>
    </source>
</evidence>
<name>A0AA38TME5_9ASTR</name>
<dbReference type="InterPro" id="IPR001611">
    <property type="entry name" value="Leu-rich_rpt"/>
</dbReference>
<comment type="subcellular location">
    <subcellularLocation>
        <location evidence="1">Membrane</location>
        <topology evidence="1">Single-pass type I membrane protein</topology>
    </subcellularLocation>
</comment>
<gene>
    <name evidence="11" type="ORF">OSB04_011355</name>
</gene>
<comment type="caution">
    <text evidence="11">The sequence shown here is derived from an EMBL/GenBank/DDBJ whole genome shotgun (WGS) entry which is preliminary data.</text>
</comment>
<proteinExistence type="predicted"/>
<dbReference type="SUPFAM" id="SSF52058">
    <property type="entry name" value="L domain-like"/>
    <property type="match status" value="1"/>
</dbReference>